<keyword evidence="2" id="KW-1185">Reference proteome</keyword>
<dbReference type="AlphaFoldDB" id="A0A167VHP7"/>
<name>A0A167VHP7_9AGAM</name>
<protein>
    <recommendedName>
        <fullName evidence="3">DDE Tnp4 domain-containing protein</fullName>
    </recommendedName>
</protein>
<dbReference type="Proteomes" id="UP000076532">
    <property type="component" value="Unassembled WGS sequence"/>
</dbReference>
<evidence type="ECO:0008006" key="3">
    <source>
        <dbReference type="Google" id="ProtNLM"/>
    </source>
</evidence>
<proteinExistence type="predicted"/>
<accession>A0A167VHP7</accession>
<reference evidence="1 2" key="1">
    <citation type="journal article" date="2016" name="Mol. Biol. Evol.">
        <title>Comparative Genomics of Early-Diverging Mushroom-Forming Fungi Provides Insights into the Origins of Lignocellulose Decay Capabilities.</title>
        <authorList>
            <person name="Nagy L.G."/>
            <person name="Riley R."/>
            <person name="Tritt A."/>
            <person name="Adam C."/>
            <person name="Daum C."/>
            <person name="Floudas D."/>
            <person name="Sun H."/>
            <person name="Yadav J.S."/>
            <person name="Pangilinan J."/>
            <person name="Larsson K.H."/>
            <person name="Matsuura K."/>
            <person name="Barry K."/>
            <person name="Labutti K."/>
            <person name="Kuo R."/>
            <person name="Ohm R.A."/>
            <person name="Bhattacharya S.S."/>
            <person name="Shirouzu T."/>
            <person name="Yoshinaga Y."/>
            <person name="Martin F.M."/>
            <person name="Grigoriev I.V."/>
            <person name="Hibbett D.S."/>
        </authorList>
    </citation>
    <scope>NUCLEOTIDE SEQUENCE [LARGE SCALE GENOMIC DNA]</scope>
    <source>
        <strain evidence="1 2">CBS 109695</strain>
    </source>
</reference>
<dbReference type="EMBL" id="KV417869">
    <property type="protein sequence ID" value="KZP05027.1"/>
    <property type="molecule type" value="Genomic_DNA"/>
</dbReference>
<evidence type="ECO:0000313" key="1">
    <source>
        <dbReference type="EMBL" id="KZP05027.1"/>
    </source>
</evidence>
<dbReference type="OrthoDB" id="2617866at2759"/>
<evidence type="ECO:0000313" key="2">
    <source>
        <dbReference type="Proteomes" id="UP000076532"/>
    </source>
</evidence>
<feature type="non-terminal residue" evidence="1">
    <location>
        <position position="93"/>
    </location>
</feature>
<gene>
    <name evidence="1" type="ORF">FIBSPDRAFT_766477</name>
</gene>
<organism evidence="1 2">
    <name type="scientific">Athelia psychrophila</name>
    <dbReference type="NCBI Taxonomy" id="1759441"/>
    <lineage>
        <taxon>Eukaryota</taxon>
        <taxon>Fungi</taxon>
        <taxon>Dikarya</taxon>
        <taxon>Basidiomycota</taxon>
        <taxon>Agaricomycotina</taxon>
        <taxon>Agaricomycetes</taxon>
        <taxon>Agaricomycetidae</taxon>
        <taxon>Atheliales</taxon>
        <taxon>Atheliaceae</taxon>
        <taxon>Athelia</taxon>
    </lineage>
</organism>
<sequence>MAVTGLTTRHVGEHFQRSNETISKYFKRMLFIFSSTPFYDRWIQLPGVDEPADPRISTSGKLKFFHGALGAIDGSHIHLTAPVAQRGPFRNRK</sequence>